<organism evidence="2 3">
    <name type="scientific">Longimicrobium terrae</name>
    <dbReference type="NCBI Taxonomy" id="1639882"/>
    <lineage>
        <taxon>Bacteria</taxon>
        <taxon>Pseudomonadati</taxon>
        <taxon>Gemmatimonadota</taxon>
        <taxon>Longimicrobiia</taxon>
        <taxon>Longimicrobiales</taxon>
        <taxon>Longimicrobiaceae</taxon>
        <taxon>Longimicrobium</taxon>
    </lineage>
</organism>
<protein>
    <submittedName>
        <fullName evidence="2">Uncharacterized protein</fullName>
    </submittedName>
</protein>
<feature type="region of interest" description="Disordered" evidence="1">
    <location>
        <begin position="108"/>
        <end position="129"/>
    </location>
</feature>
<dbReference type="RefSeq" id="WP_170031473.1">
    <property type="nucleotide sequence ID" value="NZ_JABDTL010000001.1"/>
</dbReference>
<dbReference type="EMBL" id="JACHIA010000001">
    <property type="protein sequence ID" value="MBB6068940.1"/>
    <property type="molecule type" value="Genomic_DNA"/>
</dbReference>
<comment type="caution">
    <text evidence="2">The sequence shown here is derived from an EMBL/GenBank/DDBJ whole genome shotgun (WGS) entry which is preliminary data.</text>
</comment>
<feature type="compositionally biased region" description="Low complexity" evidence="1">
    <location>
        <begin position="114"/>
        <end position="129"/>
    </location>
</feature>
<name>A0A841GPP0_9BACT</name>
<gene>
    <name evidence="2" type="ORF">HNQ61_000551</name>
</gene>
<evidence type="ECO:0000313" key="3">
    <source>
        <dbReference type="Proteomes" id="UP000582837"/>
    </source>
</evidence>
<evidence type="ECO:0000256" key="1">
    <source>
        <dbReference type="SAM" id="MobiDB-lite"/>
    </source>
</evidence>
<evidence type="ECO:0000313" key="2">
    <source>
        <dbReference type="EMBL" id="MBB6068940.1"/>
    </source>
</evidence>
<dbReference type="Proteomes" id="UP000582837">
    <property type="component" value="Unassembled WGS sequence"/>
</dbReference>
<dbReference type="AlphaFoldDB" id="A0A841GPP0"/>
<accession>A0A841GPP0</accession>
<keyword evidence="3" id="KW-1185">Reference proteome</keyword>
<proteinExistence type="predicted"/>
<sequence length="129" mass="13585">MASQTIFRTIDVATGQTITLGEPVPADVLPLTEPDGENRLKMLDGDFGGASSIVIQLTPAQIVQSITFGYGPSTNYDTMVTAFTGELGQPESQTPVLTRWSDPQTTFEVSQNASAVSSQLSDRASSSAA</sequence>
<reference evidence="2 3" key="1">
    <citation type="submission" date="2020-08" db="EMBL/GenBank/DDBJ databases">
        <title>Genomic Encyclopedia of Type Strains, Phase IV (KMG-IV): sequencing the most valuable type-strain genomes for metagenomic binning, comparative biology and taxonomic classification.</title>
        <authorList>
            <person name="Goeker M."/>
        </authorList>
    </citation>
    <scope>NUCLEOTIDE SEQUENCE [LARGE SCALE GENOMIC DNA]</scope>
    <source>
        <strain evidence="2 3">DSM 29007</strain>
    </source>
</reference>